<dbReference type="InterPro" id="IPR036396">
    <property type="entry name" value="Cyt_P450_sf"/>
</dbReference>
<name>A0AAV5ENP3_ELECO</name>
<feature type="transmembrane region" description="Helical" evidence="1">
    <location>
        <begin position="12"/>
        <end position="34"/>
    </location>
</feature>
<dbReference type="PANTHER" id="PTHR24299:SF52">
    <property type="entry name" value="CYTOCHROME P450"/>
    <property type="match status" value="1"/>
</dbReference>
<keyword evidence="1" id="KW-0812">Transmembrane</keyword>
<dbReference type="GO" id="GO:0016705">
    <property type="term" value="F:oxidoreductase activity, acting on paired donors, with incorporation or reduction of molecular oxygen"/>
    <property type="evidence" value="ECO:0007669"/>
    <property type="project" value="InterPro"/>
</dbReference>
<evidence type="ECO:0000313" key="3">
    <source>
        <dbReference type="Proteomes" id="UP001054889"/>
    </source>
</evidence>
<reference evidence="2" key="1">
    <citation type="journal article" date="2018" name="DNA Res.">
        <title>Multiple hybrid de novo genome assembly of finger millet, an orphan allotetraploid crop.</title>
        <authorList>
            <person name="Hatakeyama M."/>
            <person name="Aluri S."/>
            <person name="Balachadran M.T."/>
            <person name="Sivarajan S.R."/>
            <person name="Patrignani A."/>
            <person name="Gruter S."/>
            <person name="Poveda L."/>
            <person name="Shimizu-Inatsugi R."/>
            <person name="Baeten J."/>
            <person name="Francoijs K.J."/>
            <person name="Nataraja K.N."/>
            <person name="Reddy Y.A.N."/>
            <person name="Phadnis S."/>
            <person name="Ravikumar R.L."/>
            <person name="Schlapbach R."/>
            <person name="Sreeman S.M."/>
            <person name="Shimizu K.K."/>
        </authorList>
    </citation>
    <scope>NUCLEOTIDE SEQUENCE</scope>
</reference>
<keyword evidence="1" id="KW-0472">Membrane</keyword>
<evidence type="ECO:0000256" key="1">
    <source>
        <dbReference type="SAM" id="Phobius"/>
    </source>
</evidence>
<dbReference type="PANTHER" id="PTHR24299">
    <property type="entry name" value="CYTOCHROME P450 FAMILY 1"/>
    <property type="match status" value="1"/>
</dbReference>
<comment type="caution">
    <text evidence="2">The sequence shown here is derived from an EMBL/GenBank/DDBJ whole genome shotgun (WGS) entry which is preliminary data.</text>
</comment>
<dbReference type="Pfam" id="PF00067">
    <property type="entry name" value="p450"/>
    <property type="match status" value="1"/>
</dbReference>
<dbReference type="AlphaFoldDB" id="A0AAV5ENP3"/>
<accession>A0AAV5ENP3</accession>
<dbReference type="SUPFAM" id="SSF48264">
    <property type="entry name" value="Cytochrome P450"/>
    <property type="match status" value="1"/>
</dbReference>
<dbReference type="GO" id="GO:0020037">
    <property type="term" value="F:heme binding"/>
    <property type="evidence" value="ECO:0007669"/>
    <property type="project" value="InterPro"/>
</dbReference>
<proteinExistence type="predicted"/>
<dbReference type="Proteomes" id="UP001054889">
    <property type="component" value="Unassembled WGS sequence"/>
</dbReference>
<keyword evidence="3" id="KW-1185">Reference proteome</keyword>
<keyword evidence="1" id="KW-1133">Transmembrane helix</keyword>
<evidence type="ECO:0000313" key="2">
    <source>
        <dbReference type="EMBL" id="GJN24023.1"/>
    </source>
</evidence>
<protein>
    <submittedName>
        <fullName evidence="2">Uncharacterized protein</fullName>
    </submittedName>
</protein>
<dbReference type="GO" id="GO:0005506">
    <property type="term" value="F:iron ion binding"/>
    <property type="evidence" value="ECO:0007669"/>
    <property type="project" value="InterPro"/>
</dbReference>
<dbReference type="Gene3D" id="1.10.630.10">
    <property type="entry name" value="Cytochrome P450"/>
    <property type="match status" value="1"/>
</dbReference>
<reference evidence="2" key="2">
    <citation type="submission" date="2021-12" db="EMBL/GenBank/DDBJ databases">
        <title>Resequencing data analysis of finger millet.</title>
        <authorList>
            <person name="Hatakeyama M."/>
            <person name="Aluri S."/>
            <person name="Balachadran M.T."/>
            <person name="Sivarajan S.R."/>
            <person name="Poveda L."/>
            <person name="Shimizu-Inatsugi R."/>
            <person name="Schlapbach R."/>
            <person name="Sreeman S.M."/>
            <person name="Shimizu K.K."/>
        </authorList>
    </citation>
    <scope>NUCLEOTIDE SEQUENCE</scope>
</reference>
<dbReference type="EMBL" id="BQKI01000076">
    <property type="protein sequence ID" value="GJN24023.1"/>
    <property type="molecule type" value="Genomic_DNA"/>
</dbReference>
<dbReference type="GO" id="GO:0004497">
    <property type="term" value="F:monooxygenase activity"/>
    <property type="evidence" value="ECO:0007669"/>
    <property type="project" value="InterPro"/>
</dbReference>
<sequence length="332" mass="38153">MALAPGYAAPSLSTVANSTMFAIASFLLTLVLLYQIKATSNKKRDLHRLPPGPSGLPIIGSMHHIVSKKPMFRWIHHLLNEMNTNILCLRFGAVPVIVVACPEIAREVLRKKDAVFASRPITFASWSFTFGYKASALSPYGDQWRKMRRVLTSEILSPALERRLHGRREEEADHLVRVVYSQCRTRDNSIVDVRYVAQHFCGNMIRRLMFSKRHFIELTPVSRNAGPGRDEVEHVSALFTLLNYVYSFCISDYFPALTGLDLDGHEKVVKGVMKTLNRLHDPIIEERIHEWSSLRAQGEKREIKDFLDVLVLFRIQKDNLFCRLKKSKHRQR</sequence>
<organism evidence="2 3">
    <name type="scientific">Eleusine coracana subsp. coracana</name>
    <dbReference type="NCBI Taxonomy" id="191504"/>
    <lineage>
        <taxon>Eukaryota</taxon>
        <taxon>Viridiplantae</taxon>
        <taxon>Streptophyta</taxon>
        <taxon>Embryophyta</taxon>
        <taxon>Tracheophyta</taxon>
        <taxon>Spermatophyta</taxon>
        <taxon>Magnoliopsida</taxon>
        <taxon>Liliopsida</taxon>
        <taxon>Poales</taxon>
        <taxon>Poaceae</taxon>
        <taxon>PACMAD clade</taxon>
        <taxon>Chloridoideae</taxon>
        <taxon>Cynodonteae</taxon>
        <taxon>Eleusininae</taxon>
        <taxon>Eleusine</taxon>
    </lineage>
</organism>
<gene>
    <name evidence="2" type="primary">gb11728</name>
    <name evidence="2" type="ORF">PR202_gb11728</name>
</gene>
<dbReference type="InterPro" id="IPR001128">
    <property type="entry name" value="Cyt_P450"/>
</dbReference>